<feature type="transmembrane region" description="Helical" evidence="1">
    <location>
        <begin position="330"/>
        <end position="352"/>
    </location>
</feature>
<dbReference type="SUPFAM" id="SSF52833">
    <property type="entry name" value="Thioredoxin-like"/>
    <property type="match status" value="1"/>
</dbReference>
<sequence>MKKTFLGLFIASSLISTSGVLSLVNAAQGAEINFFFSETCPHCIREQGFLDDLQREYGNDLIINRYSKSDWKTESILKDFIRQYDADEEALVFVPITFVGSKYFVGFDDASGDIGQGIRSGIESQFTVGSEPSSEPTSGESKTFNLPLFGNVNVGDYSLPILAIIMGTLDGFNVCSLGALILILGLTLQFKSRKKILLYGGLFLITTAIVYGILIQLWYELFSVFQEYLNTLSLLIGLLGFIGGVYFFKEFIRMRRIGMACKATGTSFVNKIMQRTEEVFSKPNRLLYLALAVIAFAGVVAVLEFPCSAVIPVAFAGIMADMGVSGVEQFFLLSLFIFFYVLDEFLIFTIAAWQMKIVLTSPKLTVWATFIESVLLFALGAYYLSSLI</sequence>
<dbReference type="EMBL" id="PFAH01000004">
    <property type="protein sequence ID" value="PIR98104.1"/>
    <property type="molecule type" value="Genomic_DNA"/>
</dbReference>
<evidence type="ECO:0000313" key="4">
    <source>
        <dbReference type="Proteomes" id="UP000231466"/>
    </source>
</evidence>
<feature type="transmembrane region" description="Helical" evidence="1">
    <location>
        <begin position="231"/>
        <end position="248"/>
    </location>
</feature>
<keyword evidence="1" id="KW-0472">Membrane</keyword>
<comment type="caution">
    <text evidence="3">The sequence shown here is derived from an EMBL/GenBank/DDBJ whole genome shotgun (WGS) entry which is preliminary data.</text>
</comment>
<feature type="transmembrane region" description="Helical" evidence="1">
    <location>
        <begin position="286"/>
        <end position="318"/>
    </location>
</feature>
<dbReference type="Gene3D" id="3.40.30.10">
    <property type="entry name" value="Glutaredoxin"/>
    <property type="match status" value="1"/>
</dbReference>
<protein>
    <recommendedName>
        <fullName evidence="5">Thioredoxin domain-containing protein</fullName>
    </recommendedName>
</protein>
<evidence type="ECO:0008006" key="5">
    <source>
        <dbReference type="Google" id="ProtNLM"/>
    </source>
</evidence>
<feature type="transmembrane region" description="Helical" evidence="1">
    <location>
        <begin position="364"/>
        <end position="384"/>
    </location>
</feature>
<organism evidence="3 4">
    <name type="scientific">Candidatus Colwellbacteria bacterium CG10_big_fil_rev_8_21_14_0_10_42_22</name>
    <dbReference type="NCBI Taxonomy" id="1974540"/>
    <lineage>
        <taxon>Bacteria</taxon>
        <taxon>Candidatus Colwelliibacteriota</taxon>
    </lineage>
</organism>
<name>A0A2H0VG67_9BACT</name>
<feature type="signal peptide" evidence="2">
    <location>
        <begin position="1"/>
        <end position="26"/>
    </location>
</feature>
<dbReference type="AlphaFoldDB" id="A0A2H0VG67"/>
<feature type="chain" id="PRO_5013863603" description="Thioredoxin domain-containing protein" evidence="2">
    <location>
        <begin position="27"/>
        <end position="388"/>
    </location>
</feature>
<gene>
    <name evidence="3" type="ORF">COT89_01045</name>
</gene>
<dbReference type="InterPro" id="IPR036249">
    <property type="entry name" value="Thioredoxin-like_sf"/>
</dbReference>
<proteinExistence type="predicted"/>
<keyword evidence="2" id="KW-0732">Signal</keyword>
<keyword evidence="1" id="KW-1133">Transmembrane helix</keyword>
<dbReference type="Proteomes" id="UP000231466">
    <property type="component" value="Unassembled WGS sequence"/>
</dbReference>
<evidence type="ECO:0000256" key="2">
    <source>
        <dbReference type="SAM" id="SignalP"/>
    </source>
</evidence>
<feature type="transmembrane region" description="Helical" evidence="1">
    <location>
        <begin position="161"/>
        <end position="184"/>
    </location>
</feature>
<accession>A0A2H0VG67</accession>
<evidence type="ECO:0000256" key="1">
    <source>
        <dbReference type="SAM" id="Phobius"/>
    </source>
</evidence>
<reference evidence="4" key="1">
    <citation type="submission" date="2017-09" db="EMBL/GenBank/DDBJ databases">
        <title>Depth-based differentiation of microbial function through sediment-hosted aquifers and enrichment of novel symbionts in the deep terrestrial subsurface.</title>
        <authorList>
            <person name="Probst A.J."/>
            <person name="Ladd B."/>
            <person name="Jarett J.K."/>
            <person name="Geller-Mcgrath D.E."/>
            <person name="Sieber C.M.K."/>
            <person name="Emerson J.B."/>
            <person name="Anantharaman K."/>
            <person name="Thomas B.C."/>
            <person name="Malmstrom R."/>
            <person name="Stieglmeier M."/>
            <person name="Klingl A."/>
            <person name="Woyke T."/>
            <person name="Ryan C.M."/>
            <person name="Banfield J.F."/>
        </authorList>
    </citation>
    <scope>NUCLEOTIDE SEQUENCE [LARGE SCALE GENOMIC DNA]</scope>
</reference>
<keyword evidence="1" id="KW-0812">Transmembrane</keyword>
<feature type="transmembrane region" description="Helical" evidence="1">
    <location>
        <begin position="196"/>
        <end position="219"/>
    </location>
</feature>
<evidence type="ECO:0000313" key="3">
    <source>
        <dbReference type="EMBL" id="PIR98104.1"/>
    </source>
</evidence>